<organism evidence="3">
    <name type="scientific">Aphanomyces astaci</name>
    <name type="common">Crayfish plague agent</name>
    <dbReference type="NCBI Taxonomy" id="112090"/>
    <lineage>
        <taxon>Eukaryota</taxon>
        <taxon>Sar</taxon>
        <taxon>Stramenopiles</taxon>
        <taxon>Oomycota</taxon>
        <taxon>Saprolegniomycetes</taxon>
        <taxon>Saprolegniales</taxon>
        <taxon>Verrucalvaceae</taxon>
        <taxon>Aphanomyces</taxon>
    </lineage>
</organism>
<evidence type="ECO:0000259" key="2">
    <source>
        <dbReference type="Pfam" id="PF12999"/>
    </source>
</evidence>
<name>W4FZC0_APHAT</name>
<evidence type="ECO:0000313" key="3">
    <source>
        <dbReference type="EMBL" id="ETV72825.1"/>
    </source>
</evidence>
<proteinExistence type="predicted"/>
<sequence length="198" mass="21619">MAVLYVKESGSATHESIPTVLNLRQHGRLACGIRRRVFYDINQVNDDFCDCMEDGLDEPRTSACSHVVPTLQFACRTPTPVQLVPVTTVRDGSVPTKRANTVLVQVDATTLLCLGGKERIKRREPGPRYGNVHTPGVYSVTDEATLPRPPVTPVGLFKRKRSATDSPEAPQKPLKRLDVTTRPRGGGVATADGDMKSQ</sequence>
<protein>
    <recommendedName>
        <fullName evidence="2">Glucosidase II beta subunit N-terminal domain-containing protein</fullName>
    </recommendedName>
</protein>
<dbReference type="GeneID" id="20814178"/>
<reference evidence="3" key="1">
    <citation type="submission" date="2013-12" db="EMBL/GenBank/DDBJ databases">
        <title>The Genome Sequence of Aphanomyces astaci APO3.</title>
        <authorList>
            <consortium name="The Broad Institute Genomics Platform"/>
            <person name="Russ C."/>
            <person name="Tyler B."/>
            <person name="van West P."/>
            <person name="Dieguez-Uribeondo J."/>
            <person name="Young S.K."/>
            <person name="Zeng Q."/>
            <person name="Gargeya S."/>
            <person name="Fitzgerald M."/>
            <person name="Abouelleil A."/>
            <person name="Alvarado L."/>
            <person name="Chapman S.B."/>
            <person name="Gainer-Dewar J."/>
            <person name="Goldberg J."/>
            <person name="Griggs A."/>
            <person name="Gujja S."/>
            <person name="Hansen M."/>
            <person name="Howarth C."/>
            <person name="Imamovic A."/>
            <person name="Ireland A."/>
            <person name="Larimer J."/>
            <person name="McCowan C."/>
            <person name="Murphy C."/>
            <person name="Pearson M."/>
            <person name="Poon T.W."/>
            <person name="Priest M."/>
            <person name="Roberts A."/>
            <person name="Saif S."/>
            <person name="Shea T."/>
            <person name="Sykes S."/>
            <person name="Wortman J."/>
            <person name="Nusbaum C."/>
            <person name="Birren B."/>
        </authorList>
    </citation>
    <scope>NUCLEOTIDE SEQUENCE [LARGE SCALE GENOMIC DNA]</scope>
    <source>
        <strain evidence="3">APO3</strain>
    </source>
</reference>
<feature type="domain" description="Glucosidase II beta subunit N-terminal" evidence="2">
    <location>
        <begin position="28"/>
        <end position="75"/>
    </location>
</feature>
<accession>W4FZC0</accession>
<evidence type="ECO:0000256" key="1">
    <source>
        <dbReference type="SAM" id="MobiDB-lite"/>
    </source>
</evidence>
<dbReference type="STRING" id="112090.W4FZC0"/>
<dbReference type="Pfam" id="PF12999">
    <property type="entry name" value="PRKCSH-like"/>
    <property type="match status" value="1"/>
</dbReference>
<dbReference type="InterPro" id="IPR028146">
    <property type="entry name" value="PRKCSH_N"/>
</dbReference>
<dbReference type="EMBL" id="KI913152">
    <property type="protein sequence ID" value="ETV72825.1"/>
    <property type="molecule type" value="Genomic_DNA"/>
</dbReference>
<dbReference type="OrthoDB" id="47398at2759"/>
<gene>
    <name evidence="3" type="ORF">H257_12182</name>
</gene>
<dbReference type="AlphaFoldDB" id="W4FZC0"/>
<dbReference type="VEuPathDB" id="FungiDB:H257_12182"/>
<feature type="region of interest" description="Disordered" evidence="1">
    <location>
        <begin position="141"/>
        <end position="198"/>
    </location>
</feature>
<dbReference type="RefSeq" id="XP_009837611.1">
    <property type="nucleotide sequence ID" value="XM_009839309.1"/>
</dbReference>